<dbReference type="FunFam" id="3.30.160.60:FF:001732">
    <property type="entry name" value="Zgc:162936"/>
    <property type="match status" value="1"/>
</dbReference>
<dbReference type="InterPro" id="IPR013087">
    <property type="entry name" value="Znf_C2H2_type"/>
</dbReference>
<feature type="compositionally biased region" description="Basic residues" evidence="8">
    <location>
        <begin position="137"/>
        <end position="148"/>
    </location>
</feature>
<dbReference type="PANTHER" id="PTHR16515">
    <property type="entry name" value="PR DOMAIN ZINC FINGER PROTEIN"/>
    <property type="match status" value="1"/>
</dbReference>
<dbReference type="Gene3D" id="3.30.160.60">
    <property type="entry name" value="Classic Zinc Finger"/>
    <property type="match status" value="5"/>
</dbReference>
<evidence type="ECO:0000256" key="5">
    <source>
        <dbReference type="ARBA" id="ARBA00022833"/>
    </source>
</evidence>
<feature type="domain" description="C2H2-type" evidence="9">
    <location>
        <begin position="249"/>
        <end position="276"/>
    </location>
</feature>
<dbReference type="GO" id="GO:0005634">
    <property type="term" value="C:nucleus"/>
    <property type="evidence" value="ECO:0007669"/>
    <property type="project" value="UniProtKB-SubCell"/>
</dbReference>
<dbReference type="GeneTree" id="ENSGT01150000286939"/>
<evidence type="ECO:0000256" key="6">
    <source>
        <dbReference type="ARBA" id="ARBA00023242"/>
    </source>
</evidence>
<feature type="domain" description="C2H2-type" evidence="9">
    <location>
        <begin position="191"/>
        <end position="218"/>
    </location>
</feature>
<proteinExistence type="predicted"/>
<dbReference type="FunFam" id="3.30.160.60:FF:001498">
    <property type="entry name" value="Zinc finger protein 404"/>
    <property type="match status" value="1"/>
</dbReference>
<dbReference type="PROSITE" id="PS50157">
    <property type="entry name" value="ZINC_FINGER_C2H2_2"/>
    <property type="match status" value="5"/>
</dbReference>
<feature type="domain" description="C2H2-type" evidence="9">
    <location>
        <begin position="219"/>
        <end position="248"/>
    </location>
</feature>
<evidence type="ECO:0000259" key="9">
    <source>
        <dbReference type="PROSITE" id="PS50157"/>
    </source>
</evidence>
<dbReference type="GO" id="GO:0005694">
    <property type="term" value="C:chromosome"/>
    <property type="evidence" value="ECO:0007669"/>
    <property type="project" value="UniProtKB-ARBA"/>
</dbReference>
<comment type="subcellular location">
    <subcellularLocation>
        <location evidence="1">Nucleus</location>
    </subcellularLocation>
</comment>
<dbReference type="GO" id="GO:0043565">
    <property type="term" value="F:sequence-specific DNA binding"/>
    <property type="evidence" value="ECO:0007669"/>
    <property type="project" value="UniProtKB-ARBA"/>
</dbReference>
<dbReference type="PROSITE" id="PS00028">
    <property type="entry name" value="ZINC_FINGER_C2H2_1"/>
    <property type="match status" value="5"/>
</dbReference>
<reference evidence="10" key="2">
    <citation type="submission" date="2025-08" db="UniProtKB">
        <authorList>
            <consortium name="Ensembl"/>
        </authorList>
    </citation>
    <scope>IDENTIFICATION</scope>
</reference>
<keyword evidence="11" id="KW-1185">Reference proteome</keyword>
<evidence type="ECO:0000313" key="10">
    <source>
        <dbReference type="Ensembl" id="ENSOTSP00005118530.1"/>
    </source>
</evidence>
<dbReference type="Ensembl" id="ENSOTST00005120558.1">
    <property type="protein sequence ID" value="ENSOTSP00005118530.1"/>
    <property type="gene ID" value="ENSOTSG00005058861.1"/>
</dbReference>
<keyword evidence="3" id="KW-0677">Repeat</keyword>
<dbReference type="GO" id="GO:0008270">
    <property type="term" value="F:zinc ion binding"/>
    <property type="evidence" value="ECO:0007669"/>
    <property type="project" value="UniProtKB-KW"/>
</dbReference>
<evidence type="ECO:0000256" key="1">
    <source>
        <dbReference type="ARBA" id="ARBA00004123"/>
    </source>
</evidence>
<dbReference type="SUPFAM" id="SSF57667">
    <property type="entry name" value="beta-beta-alpha zinc fingers"/>
    <property type="match status" value="3"/>
</dbReference>
<protein>
    <recommendedName>
        <fullName evidence="9">C2H2-type domain-containing protein</fullName>
    </recommendedName>
</protein>
<reference evidence="10" key="3">
    <citation type="submission" date="2025-09" db="UniProtKB">
        <authorList>
            <consortium name="Ensembl"/>
        </authorList>
    </citation>
    <scope>IDENTIFICATION</scope>
</reference>
<feature type="compositionally biased region" description="Basic and acidic residues" evidence="8">
    <location>
        <begin position="38"/>
        <end position="64"/>
    </location>
</feature>
<evidence type="ECO:0000313" key="11">
    <source>
        <dbReference type="Proteomes" id="UP000694402"/>
    </source>
</evidence>
<accession>A0AAZ3PQE4</accession>
<keyword evidence="4 7" id="KW-0863">Zinc-finger</keyword>
<evidence type="ECO:0000256" key="8">
    <source>
        <dbReference type="SAM" id="MobiDB-lite"/>
    </source>
</evidence>
<dbReference type="GO" id="GO:0045893">
    <property type="term" value="P:positive regulation of DNA-templated transcription"/>
    <property type="evidence" value="ECO:0007669"/>
    <property type="project" value="UniProtKB-ARBA"/>
</dbReference>
<evidence type="ECO:0000256" key="7">
    <source>
        <dbReference type="PROSITE-ProRule" id="PRU00042"/>
    </source>
</evidence>
<feature type="compositionally biased region" description="Basic and acidic residues" evidence="8">
    <location>
        <begin position="80"/>
        <end position="101"/>
    </location>
</feature>
<dbReference type="Pfam" id="PF00096">
    <property type="entry name" value="zf-C2H2"/>
    <property type="match status" value="3"/>
</dbReference>
<organism evidence="10 11">
    <name type="scientific">Oncorhynchus tshawytscha</name>
    <name type="common">Chinook salmon</name>
    <name type="synonym">Salmo tshawytscha</name>
    <dbReference type="NCBI Taxonomy" id="74940"/>
    <lineage>
        <taxon>Eukaryota</taxon>
        <taxon>Metazoa</taxon>
        <taxon>Chordata</taxon>
        <taxon>Craniata</taxon>
        <taxon>Vertebrata</taxon>
        <taxon>Euteleostomi</taxon>
        <taxon>Actinopterygii</taxon>
        <taxon>Neopterygii</taxon>
        <taxon>Teleostei</taxon>
        <taxon>Protacanthopterygii</taxon>
        <taxon>Salmoniformes</taxon>
        <taxon>Salmonidae</taxon>
        <taxon>Salmoninae</taxon>
        <taxon>Oncorhynchus</taxon>
    </lineage>
</organism>
<keyword evidence="2" id="KW-0479">Metal-binding</keyword>
<dbReference type="AlphaFoldDB" id="A0AAZ3PQE4"/>
<dbReference type="Proteomes" id="UP000694402">
    <property type="component" value="Unassembled WGS sequence"/>
</dbReference>
<feature type="domain" description="C2H2-type" evidence="9">
    <location>
        <begin position="279"/>
        <end position="306"/>
    </location>
</feature>
<evidence type="ECO:0000256" key="2">
    <source>
        <dbReference type="ARBA" id="ARBA00022723"/>
    </source>
</evidence>
<feature type="domain" description="C2H2-type" evidence="9">
    <location>
        <begin position="307"/>
        <end position="334"/>
    </location>
</feature>
<dbReference type="InterPro" id="IPR050331">
    <property type="entry name" value="Zinc_finger"/>
</dbReference>
<dbReference type="PANTHER" id="PTHR16515:SF66">
    <property type="entry name" value="C2H2-TYPE DOMAIN-CONTAINING PROTEIN"/>
    <property type="match status" value="1"/>
</dbReference>
<keyword evidence="6" id="KW-0539">Nucleus</keyword>
<dbReference type="FunFam" id="3.30.160.60:FF:000446">
    <property type="entry name" value="Zinc finger protein"/>
    <property type="match status" value="1"/>
</dbReference>
<name>A0AAZ3PQE4_ONCTS</name>
<reference evidence="11" key="1">
    <citation type="journal article" date="2018" name="PLoS ONE">
        <title>Chinook salmon (Oncorhynchus tshawytscha) genome and transcriptome.</title>
        <authorList>
            <person name="Christensen K.A."/>
            <person name="Leong J.S."/>
            <person name="Sakhrani D."/>
            <person name="Biagi C.A."/>
            <person name="Minkley D.R."/>
            <person name="Withler R.E."/>
            <person name="Rondeau E.B."/>
            <person name="Koop B.F."/>
            <person name="Devlin R.H."/>
        </authorList>
    </citation>
    <scope>NUCLEOTIDE SEQUENCE [LARGE SCALE GENOMIC DNA]</scope>
</reference>
<dbReference type="FunFam" id="3.30.160.60:FF:000710">
    <property type="entry name" value="Zinc finger protein 768"/>
    <property type="match status" value="1"/>
</dbReference>
<keyword evidence="5" id="KW-0862">Zinc</keyword>
<evidence type="ECO:0000256" key="3">
    <source>
        <dbReference type="ARBA" id="ARBA00022737"/>
    </source>
</evidence>
<feature type="compositionally biased region" description="Basic and acidic residues" evidence="8">
    <location>
        <begin position="17"/>
        <end position="30"/>
    </location>
</feature>
<sequence>SASKRRKQRSPPQKPTPRGEDKAERDHYELGEQAEDTTPSRKCSESKKVRTRTPSEDSPPKEASDTESDGESGKHISKTWPKDFHEEERDQDAKTRSKDLSEQSDQGSQTESKDLSEEEWHCSDHSEKETEHEVLPAKRKRGPKSKKTMKSDSENVTVKKNGKKQGAMGLKAPRIRFTPPVEKRIRVKTLHICSFCEKVLPNRAALRRHLQHHTGEKPYHCEECGKDYGSKTTLKIHNMQVHHKGTKDFICNECDQQFTHLTYLKRHMYSHTDKEKRPHLCNVCGKHFIQKSHLDRHKMIHTGEKPFSCEHCAVAFNRPEYLRMHLKLHVSGSEGPNMAEQEKTNVVSIK</sequence>
<feature type="compositionally biased region" description="Basic and acidic residues" evidence="8">
    <location>
        <begin position="111"/>
        <end position="136"/>
    </location>
</feature>
<feature type="region of interest" description="Disordered" evidence="8">
    <location>
        <begin position="1"/>
        <end position="168"/>
    </location>
</feature>
<evidence type="ECO:0000256" key="4">
    <source>
        <dbReference type="ARBA" id="ARBA00022771"/>
    </source>
</evidence>
<dbReference type="InterPro" id="IPR036236">
    <property type="entry name" value="Znf_C2H2_sf"/>
</dbReference>
<dbReference type="SMART" id="SM00355">
    <property type="entry name" value="ZnF_C2H2"/>
    <property type="match status" value="5"/>
</dbReference>